<dbReference type="InterPro" id="IPR013094">
    <property type="entry name" value="AB_hydrolase_3"/>
</dbReference>
<dbReference type="Gene3D" id="3.40.50.1820">
    <property type="entry name" value="alpha/beta hydrolase"/>
    <property type="match status" value="1"/>
</dbReference>
<dbReference type="InterPro" id="IPR029058">
    <property type="entry name" value="AB_hydrolase_fold"/>
</dbReference>
<dbReference type="RefSeq" id="WP_206556504.1">
    <property type="nucleotide sequence ID" value="NZ_JAFKDB010000007.1"/>
</dbReference>
<dbReference type="Proteomes" id="UP000664344">
    <property type="component" value="Unassembled WGS sequence"/>
</dbReference>
<organism evidence="3 4">
    <name type="scientific">Marinobacter daepoensis</name>
    <dbReference type="NCBI Taxonomy" id="262077"/>
    <lineage>
        <taxon>Bacteria</taxon>
        <taxon>Pseudomonadati</taxon>
        <taxon>Pseudomonadota</taxon>
        <taxon>Gammaproteobacteria</taxon>
        <taxon>Pseudomonadales</taxon>
        <taxon>Marinobacteraceae</taxon>
        <taxon>Marinobacter</taxon>
    </lineage>
</organism>
<dbReference type="Pfam" id="PF07859">
    <property type="entry name" value="Abhydrolase_3"/>
    <property type="match status" value="1"/>
</dbReference>
<accession>A0ABS3B9U6</accession>
<comment type="caution">
    <text evidence="3">The sequence shown here is derived from an EMBL/GenBank/DDBJ whole genome shotgun (WGS) entry which is preliminary data.</text>
</comment>
<feature type="domain" description="Alpha/beta hydrolase fold-3" evidence="2">
    <location>
        <begin position="85"/>
        <end position="289"/>
    </location>
</feature>
<gene>
    <name evidence="3" type="ORF">JYP53_01800</name>
</gene>
<dbReference type="SUPFAM" id="SSF53474">
    <property type="entry name" value="alpha/beta-Hydrolases"/>
    <property type="match status" value="1"/>
</dbReference>
<keyword evidence="4" id="KW-1185">Reference proteome</keyword>
<reference evidence="3 4" key="1">
    <citation type="submission" date="2021-02" db="EMBL/GenBank/DDBJ databases">
        <title>PHA producing bacteria isolated from coastal sediment in Guangdong, Shenzhen.</title>
        <authorList>
            <person name="Zheng W."/>
            <person name="Yu S."/>
            <person name="Huang Y."/>
        </authorList>
    </citation>
    <scope>NUCLEOTIDE SEQUENCE [LARGE SCALE GENOMIC DNA]</scope>
    <source>
        <strain evidence="3 4">TN21-5</strain>
    </source>
</reference>
<name>A0ABS3B9U6_9GAMM</name>
<evidence type="ECO:0000256" key="1">
    <source>
        <dbReference type="ARBA" id="ARBA00022801"/>
    </source>
</evidence>
<dbReference type="EMBL" id="JAFKDB010000007">
    <property type="protein sequence ID" value="MBN7768634.1"/>
    <property type="molecule type" value="Genomic_DNA"/>
</dbReference>
<evidence type="ECO:0000313" key="3">
    <source>
        <dbReference type="EMBL" id="MBN7768634.1"/>
    </source>
</evidence>
<proteinExistence type="predicted"/>
<dbReference type="PANTHER" id="PTHR48081">
    <property type="entry name" value="AB HYDROLASE SUPERFAMILY PROTEIN C4A8.06C"/>
    <property type="match status" value="1"/>
</dbReference>
<sequence length="313" mass="34365">MLNTQELHPGLANWLSGVNEQVKLQGDSAARRITPGFMRKSLARMTDAFVTDAPAIARVQDSIIGRSIPLRIYDPSPDIPKPVTLFLHGGGHMCGSIQVYDPICRKLANASGQLIVAPDYRLAPEHPYPAALEDCYTVIQHLWSHLDDASLLYTPTLSLAGDSGGGALCATLSALSQQDPNLPISRQALIYPSLDYTLSSPSVDTLAHGYLLEKPRIQWYFDHYFQADECRRSASPLFMPVSSQSPATLMVTAGFCPLRDEGSRYLERLTEAGVATEHHLEPSMIHAYLNLEDLVPQASSRTYEAVARFLNSA</sequence>
<evidence type="ECO:0000259" key="2">
    <source>
        <dbReference type="Pfam" id="PF07859"/>
    </source>
</evidence>
<dbReference type="InterPro" id="IPR050300">
    <property type="entry name" value="GDXG_lipolytic_enzyme"/>
</dbReference>
<dbReference type="PANTHER" id="PTHR48081:SF8">
    <property type="entry name" value="ALPHA_BETA HYDROLASE FOLD-3 DOMAIN-CONTAINING PROTEIN-RELATED"/>
    <property type="match status" value="1"/>
</dbReference>
<keyword evidence="1 3" id="KW-0378">Hydrolase</keyword>
<dbReference type="GO" id="GO:0016787">
    <property type="term" value="F:hydrolase activity"/>
    <property type="evidence" value="ECO:0007669"/>
    <property type="project" value="UniProtKB-KW"/>
</dbReference>
<evidence type="ECO:0000313" key="4">
    <source>
        <dbReference type="Proteomes" id="UP000664344"/>
    </source>
</evidence>
<protein>
    <submittedName>
        <fullName evidence="3">Alpha/beta hydrolase</fullName>
    </submittedName>
</protein>